<evidence type="ECO:0000256" key="1">
    <source>
        <dbReference type="ARBA" id="ARBA00009547"/>
    </source>
</evidence>
<dbReference type="AlphaFoldDB" id="A0A6H0XYC9"/>
<dbReference type="GO" id="GO:0003676">
    <property type="term" value="F:nucleic acid binding"/>
    <property type="evidence" value="ECO:0007669"/>
    <property type="project" value="InterPro"/>
</dbReference>
<feature type="chain" id="PRO_5026050454" description="S1/P1 nuclease" evidence="8">
    <location>
        <begin position="25"/>
        <end position="295"/>
    </location>
</feature>
<dbReference type="InterPro" id="IPR008947">
    <property type="entry name" value="PLipase_C/P1_nuclease_dom_sf"/>
</dbReference>
<dbReference type="GO" id="GO:0046872">
    <property type="term" value="F:metal ion binding"/>
    <property type="evidence" value="ECO:0007669"/>
    <property type="project" value="UniProtKB-KW"/>
</dbReference>
<comment type="similarity">
    <text evidence="1">Belongs to the nuclease type I family.</text>
</comment>
<evidence type="ECO:0008006" key="11">
    <source>
        <dbReference type="Google" id="ProtNLM"/>
    </source>
</evidence>
<proteinExistence type="inferred from homology"/>
<sequence>MLRATSWQCGPVLSLLFDFAYCWGNVGHRTVAYLAEAQLPPSARLQLSDLTGFDDVSDAAIWADTVTSEPSHKHTAPWHYINVDDSPPESCNVSTPVDWIRPNILTALINQTNIATHRERSKAEQQEAYRYIIHLVGDLHQPLHVEGLARGGVDIPVDFEGSPTNLHLVWDVNFITRLRRGMGADEKVIAKLWTKELLLKGDAKPTTAKCDSLNNARECFLRWARESNAKVCKHVLHEGLTNIENKELAGAYYETNVGVVEDAVYMAGSRLADWLLLVLENQHTAEADVHIHVDL</sequence>
<gene>
    <name evidence="9" type="ORF">AMS68_005115</name>
</gene>
<keyword evidence="2" id="KW-0540">Nuclease</keyword>
<dbReference type="Proteomes" id="UP000503462">
    <property type="component" value="Chromosome 3"/>
</dbReference>
<dbReference type="GO" id="GO:0016788">
    <property type="term" value="F:hydrolase activity, acting on ester bonds"/>
    <property type="evidence" value="ECO:0007669"/>
    <property type="project" value="InterPro"/>
</dbReference>
<evidence type="ECO:0000313" key="9">
    <source>
        <dbReference type="EMBL" id="QIW99597.1"/>
    </source>
</evidence>
<evidence type="ECO:0000256" key="4">
    <source>
        <dbReference type="ARBA" id="ARBA00022759"/>
    </source>
</evidence>
<keyword evidence="7" id="KW-0325">Glycoprotein</keyword>
<evidence type="ECO:0000256" key="5">
    <source>
        <dbReference type="ARBA" id="ARBA00022801"/>
    </source>
</evidence>
<name>A0A6H0XYC9_9PEZI</name>
<reference evidence="9 10" key="1">
    <citation type="journal article" date="2016" name="Sci. Rep.">
        <title>Peltaster fructicola genome reveals evolution from an invasive phytopathogen to an ectophytic parasite.</title>
        <authorList>
            <person name="Xu C."/>
            <person name="Chen H."/>
            <person name="Gleason M.L."/>
            <person name="Xu J.R."/>
            <person name="Liu H."/>
            <person name="Zhang R."/>
            <person name="Sun G."/>
        </authorList>
    </citation>
    <scope>NUCLEOTIDE SEQUENCE [LARGE SCALE GENOMIC DNA]</scope>
    <source>
        <strain evidence="9 10">LNHT1506</strain>
    </source>
</reference>
<dbReference type="Gene3D" id="1.10.575.10">
    <property type="entry name" value="P1 Nuclease"/>
    <property type="match status" value="1"/>
</dbReference>
<dbReference type="PANTHER" id="PTHR33146:SF26">
    <property type="entry name" value="ENDONUCLEASE 4"/>
    <property type="match status" value="1"/>
</dbReference>
<feature type="signal peptide" evidence="8">
    <location>
        <begin position="1"/>
        <end position="24"/>
    </location>
</feature>
<keyword evidence="4" id="KW-0255">Endonuclease</keyword>
<evidence type="ECO:0000256" key="3">
    <source>
        <dbReference type="ARBA" id="ARBA00022723"/>
    </source>
</evidence>
<dbReference type="GO" id="GO:0004519">
    <property type="term" value="F:endonuclease activity"/>
    <property type="evidence" value="ECO:0007669"/>
    <property type="project" value="UniProtKB-KW"/>
</dbReference>
<dbReference type="EMBL" id="CP051141">
    <property type="protein sequence ID" value="QIW99597.1"/>
    <property type="molecule type" value="Genomic_DNA"/>
</dbReference>
<evidence type="ECO:0000256" key="2">
    <source>
        <dbReference type="ARBA" id="ARBA00022722"/>
    </source>
</evidence>
<evidence type="ECO:0000256" key="6">
    <source>
        <dbReference type="ARBA" id="ARBA00023157"/>
    </source>
</evidence>
<dbReference type="OrthoDB" id="441446at2759"/>
<organism evidence="9 10">
    <name type="scientific">Peltaster fructicola</name>
    <dbReference type="NCBI Taxonomy" id="286661"/>
    <lineage>
        <taxon>Eukaryota</taxon>
        <taxon>Fungi</taxon>
        <taxon>Dikarya</taxon>
        <taxon>Ascomycota</taxon>
        <taxon>Pezizomycotina</taxon>
        <taxon>Dothideomycetes</taxon>
        <taxon>Dothideomycetes incertae sedis</taxon>
        <taxon>Peltaster</taxon>
    </lineage>
</organism>
<evidence type="ECO:0000313" key="10">
    <source>
        <dbReference type="Proteomes" id="UP000503462"/>
    </source>
</evidence>
<keyword evidence="6" id="KW-1015">Disulfide bond</keyword>
<dbReference type="CDD" id="cd11010">
    <property type="entry name" value="S1-P1_nuclease"/>
    <property type="match status" value="1"/>
</dbReference>
<keyword evidence="8" id="KW-0732">Signal</keyword>
<keyword evidence="5" id="KW-0378">Hydrolase</keyword>
<keyword evidence="10" id="KW-1185">Reference proteome</keyword>
<dbReference type="GO" id="GO:0006308">
    <property type="term" value="P:DNA catabolic process"/>
    <property type="evidence" value="ECO:0007669"/>
    <property type="project" value="InterPro"/>
</dbReference>
<evidence type="ECO:0000256" key="8">
    <source>
        <dbReference type="SAM" id="SignalP"/>
    </source>
</evidence>
<dbReference type="PANTHER" id="PTHR33146">
    <property type="entry name" value="ENDONUCLEASE 4"/>
    <property type="match status" value="1"/>
</dbReference>
<protein>
    <recommendedName>
        <fullName evidence="11">S1/P1 nuclease</fullName>
    </recommendedName>
</protein>
<evidence type="ECO:0000256" key="7">
    <source>
        <dbReference type="ARBA" id="ARBA00023180"/>
    </source>
</evidence>
<accession>A0A6H0XYC9</accession>
<dbReference type="Pfam" id="PF02265">
    <property type="entry name" value="S1-P1_nuclease"/>
    <property type="match status" value="1"/>
</dbReference>
<keyword evidence="3" id="KW-0479">Metal-binding</keyword>
<dbReference type="SUPFAM" id="SSF48537">
    <property type="entry name" value="Phospholipase C/P1 nuclease"/>
    <property type="match status" value="1"/>
</dbReference>
<dbReference type="InterPro" id="IPR003154">
    <property type="entry name" value="S1/P1nuclease"/>
</dbReference>